<reference evidence="3 4" key="1">
    <citation type="submission" date="2020-07" db="EMBL/GenBank/DDBJ databases">
        <title>Draft whole-genome sequence of Heliobacterium chlorum DSM 3682, type strain.</title>
        <authorList>
            <person name="Kyndt J.A."/>
            <person name="Meyer T.E."/>
            <person name="Imhoff J.F."/>
        </authorList>
    </citation>
    <scope>NUCLEOTIDE SEQUENCE [LARGE SCALE GENOMIC DNA]</scope>
    <source>
        <strain evidence="3 4">DSM 3682</strain>
    </source>
</reference>
<sequence length="140" mass="16541">MKWGDINLERGHIDVTKGTVLVKNENGPNRTYQIIQEPKTKNGYRRIPITEDLVRQLKRWQVLQYIEQMAEGEEYEDDGLIVTTKKGRMVSQRNLATKFHRLLDKAEIPKTNLHSLRHTYATRLLGFTRRWFKNCWAMGV</sequence>
<protein>
    <submittedName>
        <fullName evidence="3">Tyrosine-type recombinase/integrase</fullName>
    </submittedName>
</protein>
<dbReference type="InterPro" id="IPR002104">
    <property type="entry name" value="Integrase_catalytic"/>
</dbReference>
<evidence type="ECO:0000313" key="3">
    <source>
        <dbReference type="EMBL" id="MBC9786706.1"/>
    </source>
</evidence>
<keyword evidence="4" id="KW-1185">Reference proteome</keyword>
<evidence type="ECO:0000259" key="2">
    <source>
        <dbReference type="PROSITE" id="PS51898"/>
    </source>
</evidence>
<evidence type="ECO:0000256" key="1">
    <source>
        <dbReference type="ARBA" id="ARBA00023172"/>
    </source>
</evidence>
<feature type="domain" description="Tyr recombinase" evidence="2">
    <location>
        <begin position="1"/>
        <end position="140"/>
    </location>
</feature>
<organism evidence="3 4">
    <name type="scientific">Heliobacterium chlorum</name>
    <dbReference type="NCBI Taxonomy" id="2698"/>
    <lineage>
        <taxon>Bacteria</taxon>
        <taxon>Bacillati</taxon>
        <taxon>Bacillota</taxon>
        <taxon>Clostridia</taxon>
        <taxon>Eubacteriales</taxon>
        <taxon>Heliobacteriaceae</taxon>
        <taxon>Heliobacterium</taxon>
    </lineage>
</organism>
<dbReference type="InterPro" id="IPR013762">
    <property type="entry name" value="Integrase-like_cat_sf"/>
</dbReference>
<name>A0ABR7T7V1_HELCL</name>
<dbReference type="PROSITE" id="PS51898">
    <property type="entry name" value="TYR_RECOMBINASE"/>
    <property type="match status" value="1"/>
</dbReference>
<dbReference type="Pfam" id="PF00589">
    <property type="entry name" value="Phage_integrase"/>
    <property type="match status" value="1"/>
</dbReference>
<dbReference type="SUPFAM" id="SSF56349">
    <property type="entry name" value="DNA breaking-rejoining enzymes"/>
    <property type="match status" value="1"/>
</dbReference>
<keyword evidence="1" id="KW-0233">DNA recombination</keyword>
<accession>A0ABR7T7V1</accession>
<comment type="caution">
    <text evidence="3">The sequence shown here is derived from an EMBL/GenBank/DDBJ whole genome shotgun (WGS) entry which is preliminary data.</text>
</comment>
<gene>
    <name evidence="3" type="ORF">H1S01_19895</name>
</gene>
<dbReference type="InterPro" id="IPR011010">
    <property type="entry name" value="DNA_brk_join_enz"/>
</dbReference>
<dbReference type="RefSeq" id="WP_188042124.1">
    <property type="nucleotide sequence ID" value="NZ_JACVHF010000075.1"/>
</dbReference>
<evidence type="ECO:0000313" key="4">
    <source>
        <dbReference type="Proteomes" id="UP000617402"/>
    </source>
</evidence>
<dbReference type="Proteomes" id="UP000617402">
    <property type="component" value="Unassembled WGS sequence"/>
</dbReference>
<dbReference type="EMBL" id="JACVHF010000075">
    <property type="protein sequence ID" value="MBC9786706.1"/>
    <property type="molecule type" value="Genomic_DNA"/>
</dbReference>
<proteinExistence type="predicted"/>
<dbReference type="Gene3D" id="1.10.443.10">
    <property type="entry name" value="Intergrase catalytic core"/>
    <property type="match status" value="1"/>
</dbReference>